<dbReference type="InterPro" id="IPR036812">
    <property type="entry name" value="NAD(P)_OxRdtase_dom_sf"/>
</dbReference>
<organism evidence="5 6">
    <name type="scientific">Alistipes dispar</name>
    <dbReference type="NCBI Taxonomy" id="2585119"/>
    <lineage>
        <taxon>Bacteria</taxon>
        <taxon>Pseudomonadati</taxon>
        <taxon>Bacteroidota</taxon>
        <taxon>Bacteroidia</taxon>
        <taxon>Bacteroidales</taxon>
        <taxon>Rikenellaceae</taxon>
        <taxon>Alistipes</taxon>
    </lineage>
</organism>
<dbReference type="KEGG" id="ada:A5CPEGH6_18250"/>
<dbReference type="EMBL" id="AP019736">
    <property type="protein sequence ID" value="BBL07187.1"/>
    <property type="molecule type" value="Genomic_DNA"/>
</dbReference>
<dbReference type="Proteomes" id="UP000319374">
    <property type="component" value="Chromosome"/>
</dbReference>
<dbReference type="InterPro" id="IPR023210">
    <property type="entry name" value="NADP_OxRdtase_dom"/>
</dbReference>
<dbReference type="RefSeq" id="WP_141429262.1">
    <property type="nucleotide sequence ID" value="NZ_AP019736.1"/>
</dbReference>
<dbReference type="Pfam" id="PF00248">
    <property type="entry name" value="Aldo_ket_red"/>
    <property type="match status" value="1"/>
</dbReference>
<dbReference type="GeneID" id="98673809"/>
<dbReference type="PANTHER" id="PTHR43150">
    <property type="entry name" value="HYPERKINETIC, ISOFORM M"/>
    <property type="match status" value="1"/>
</dbReference>
<dbReference type="Gene3D" id="3.20.20.100">
    <property type="entry name" value="NADP-dependent oxidoreductase domain"/>
    <property type="match status" value="1"/>
</dbReference>
<evidence type="ECO:0000256" key="2">
    <source>
        <dbReference type="ARBA" id="ARBA00022857"/>
    </source>
</evidence>
<dbReference type="PANTHER" id="PTHR43150:SF4">
    <property type="entry name" value="L-GLYCERALDEHYDE 3-PHOSPHATE REDUCTASE"/>
    <property type="match status" value="1"/>
</dbReference>
<keyword evidence="2" id="KW-0521">NADP</keyword>
<evidence type="ECO:0000256" key="1">
    <source>
        <dbReference type="ARBA" id="ARBA00006515"/>
    </source>
</evidence>
<dbReference type="GO" id="GO:0016491">
    <property type="term" value="F:oxidoreductase activity"/>
    <property type="evidence" value="ECO:0007669"/>
    <property type="project" value="UniProtKB-KW"/>
</dbReference>
<name>A0A4Y1X1K3_9BACT</name>
<gene>
    <name evidence="5" type="ORF">A5CPEGH6_18250</name>
</gene>
<dbReference type="InterPro" id="IPR005399">
    <property type="entry name" value="K_chnl_volt-dep_bsu_KCNAB-rel"/>
</dbReference>
<protein>
    <submittedName>
        <fullName evidence="5">Glyceraldehyde 3-phosphate reductase</fullName>
    </submittedName>
</protein>
<sequence>MTESPYLPDPGRYDGRMPYRRAGRSGVLLPALSLGLWQNFGAERPFTHSRRMLHYAFDRGITHFDLANNYGPPYGSAEETFGRVMERSFRPYRDELFVSTKAGYDMWPGPYGNWGSRKYLTASLDQSLRRMKLDYVDLFYTHRFDPQTPLEETLRALVDAVRAGKALYVGISRYPLDAARFAFRYLAERDVPCLLFQDRYNLLDREPEREGLLSAAAGAGSGFIAFSPLAQGLLTDRYLGGVPADSRMARAGSLGREVLTEELLGRLRGLNELAARRGQSLAAMSLAWLLHDERVSSVIVGASSVEQLADNLRALESPGFSDEELRRIDDLSAGAGR</sequence>
<comment type="similarity">
    <text evidence="1">Belongs to the shaker potassium channel beta subunit family.</text>
</comment>
<evidence type="ECO:0000313" key="6">
    <source>
        <dbReference type="Proteomes" id="UP000319374"/>
    </source>
</evidence>
<accession>A0A4Y1X1K3</accession>
<dbReference type="OrthoDB" id="9804790at2"/>
<keyword evidence="3" id="KW-0560">Oxidoreductase</keyword>
<dbReference type="AlphaFoldDB" id="A0A4Y1X1K3"/>
<proteinExistence type="inferred from homology"/>
<reference evidence="6" key="1">
    <citation type="submission" date="2019-06" db="EMBL/GenBank/DDBJ databases">
        <title>Alistipes onderdonkii subsp. vulgaris subsp. nov., Alistipes dispar sp. nov. and Alistipes communis sp. nov., isolated from human faeces, and creation of Alistipes onderdonkii subsp. onderdonkii subsp. nov.</title>
        <authorList>
            <person name="Sakamoto M."/>
            <person name="Ikeyama N."/>
            <person name="Ogata Y."/>
            <person name="Suda W."/>
            <person name="Iino T."/>
            <person name="Hattori M."/>
            <person name="Ohkuma M."/>
        </authorList>
    </citation>
    <scope>NUCLEOTIDE SEQUENCE [LARGE SCALE GENOMIC DNA]</scope>
    <source>
        <strain evidence="6">5CPEGH6</strain>
    </source>
</reference>
<dbReference type="GO" id="GO:0051596">
    <property type="term" value="P:methylglyoxal catabolic process"/>
    <property type="evidence" value="ECO:0007669"/>
    <property type="project" value="TreeGrafter"/>
</dbReference>
<dbReference type="CDD" id="cd19089">
    <property type="entry name" value="AKR_AKR14A1_2"/>
    <property type="match status" value="1"/>
</dbReference>
<dbReference type="SUPFAM" id="SSF51430">
    <property type="entry name" value="NAD(P)-linked oxidoreductase"/>
    <property type="match status" value="1"/>
</dbReference>
<evidence type="ECO:0000313" key="5">
    <source>
        <dbReference type="EMBL" id="BBL07187.1"/>
    </source>
</evidence>
<evidence type="ECO:0000256" key="3">
    <source>
        <dbReference type="ARBA" id="ARBA00023002"/>
    </source>
</evidence>
<feature type="domain" description="NADP-dependent oxidoreductase" evidence="4">
    <location>
        <begin position="32"/>
        <end position="332"/>
    </location>
</feature>
<keyword evidence="6" id="KW-1185">Reference proteome</keyword>
<evidence type="ECO:0000259" key="4">
    <source>
        <dbReference type="Pfam" id="PF00248"/>
    </source>
</evidence>